<evidence type="ECO:0000313" key="3">
    <source>
        <dbReference type="Proteomes" id="UP000274225"/>
    </source>
</evidence>
<dbReference type="PANTHER" id="PTHR30451:SF21">
    <property type="entry name" value="FIMBRIAL USHER DOMAIN-CONTAINING PROTEIN YDET-RELATED"/>
    <property type="match status" value="1"/>
</dbReference>
<evidence type="ECO:0000259" key="1">
    <source>
        <dbReference type="Pfam" id="PF13953"/>
    </source>
</evidence>
<dbReference type="InterPro" id="IPR043142">
    <property type="entry name" value="PapC-like_C_sf"/>
</dbReference>
<dbReference type="FunFam" id="2.60.40.2610:FF:000001">
    <property type="entry name" value="Outer membrane fimbrial usher protein"/>
    <property type="match status" value="1"/>
</dbReference>
<dbReference type="Gene3D" id="2.60.40.2070">
    <property type="match status" value="1"/>
</dbReference>
<dbReference type="Pfam" id="PF00577">
    <property type="entry name" value="Usher"/>
    <property type="match status" value="1"/>
</dbReference>
<name>A0A3P6LMC4_SHIDY</name>
<protein>
    <submittedName>
        <fullName evidence="2">Putative long polar fimbriae</fullName>
    </submittedName>
</protein>
<dbReference type="Proteomes" id="UP000274225">
    <property type="component" value="Unassembled WGS sequence"/>
</dbReference>
<reference evidence="2 3" key="1">
    <citation type="submission" date="2018-11" db="EMBL/GenBank/DDBJ databases">
        <authorList>
            <consortium name="Pathogen Informatics"/>
        </authorList>
    </citation>
    <scope>NUCLEOTIDE SEQUENCE [LARGE SCALE GENOMIC DNA]</scope>
    <source>
        <strain evidence="2 3">NCTC11868</strain>
    </source>
</reference>
<dbReference type="Pfam" id="PF13953">
    <property type="entry name" value="PapC_C"/>
    <property type="match status" value="1"/>
</dbReference>
<dbReference type="AlphaFoldDB" id="A0A3P6LMC4"/>
<dbReference type="InterPro" id="IPR025949">
    <property type="entry name" value="PapC-like_C"/>
</dbReference>
<dbReference type="EMBL" id="UYIT01000003">
    <property type="protein sequence ID" value="VDG86903.1"/>
    <property type="molecule type" value="Genomic_DNA"/>
</dbReference>
<sequence length="277" mass="29756">MLSLSVPLSGWWGNSYATYSVSQNDNSGSSHQLGLSGTALERNNLSWNLMQSYNSHDDEVGGNMSLTYDGSYGTVNGSYNYSQNSQRLNYGIRGGILAHSEGVTLSQELGETIALVKAPGAAGLEIDNMRGAATDWRGYTVKTQLNPYDENRVAISDNYFSKSNIELDNTVVTMVPTRGAVVKAEFVTHVGYRVLFRVLNANGKPVPFGAIAAIQDASLADSGIVGDRGELYLSGLPEKGQVTLSWGENASTKCIFNYSLSTPESESGLIEQGVTCH</sequence>
<gene>
    <name evidence="2" type="primary">fimD_5</name>
    <name evidence="2" type="ORF">NCTC11868_01024</name>
</gene>
<accession>A0A3P6LMC4</accession>
<dbReference type="Gene3D" id="2.60.40.2610">
    <property type="entry name" value="Outer membrane usher protein FimD, plug domain"/>
    <property type="match status" value="1"/>
</dbReference>
<dbReference type="InterPro" id="IPR042186">
    <property type="entry name" value="FimD_plug_dom"/>
</dbReference>
<dbReference type="PANTHER" id="PTHR30451">
    <property type="entry name" value="OUTER MEMBRANE USHER PROTEIN"/>
    <property type="match status" value="1"/>
</dbReference>
<dbReference type="GO" id="GO:0015473">
    <property type="term" value="F:fimbrial usher porin activity"/>
    <property type="evidence" value="ECO:0007669"/>
    <property type="project" value="InterPro"/>
</dbReference>
<proteinExistence type="predicted"/>
<evidence type="ECO:0000313" key="2">
    <source>
        <dbReference type="EMBL" id="VDG86903.1"/>
    </source>
</evidence>
<dbReference type="GO" id="GO:0009279">
    <property type="term" value="C:cell outer membrane"/>
    <property type="evidence" value="ECO:0007669"/>
    <property type="project" value="TreeGrafter"/>
</dbReference>
<feature type="domain" description="PapC-like C-terminal" evidence="1">
    <location>
        <begin position="195"/>
        <end position="261"/>
    </location>
</feature>
<dbReference type="InterPro" id="IPR000015">
    <property type="entry name" value="Fimb_usher"/>
</dbReference>
<dbReference type="GO" id="GO:0009297">
    <property type="term" value="P:pilus assembly"/>
    <property type="evidence" value="ECO:0007669"/>
    <property type="project" value="InterPro"/>
</dbReference>
<organism evidence="2 3">
    <name type="scientific">Shigella dysenteriae</name>
    <dbReference type="NCBI Taxonomy" id="622"/>
    <lineage>
        <taxon>Bacteria</taxon>
        <taxon>Pseudomonadati</taxon>
        <taxon>Pseudomonadota</taxon>
        <taxon>Gammaproteobacteria</taxon>
        <taxon>Enterobacterales</taxon>
        <taxon>Enterobacteriaceae</taxon>
        <taxon>Shigella</taxon>
    </lineage>
</organism>